<evidence type="ECO:0000313" key="5">
    <source>
        <dbReference type="Proteomes" id="UP001295794"/>
    </source>
</evidence>
<feature type="region of interest" description="Disordered" evidence="2">
    <location>
        <begin position="637"/>
        <end position="734"/>
    </location>
</feature>
<comment type="caution">
    <text evidence="4">The sequence shown here is derived from an EMBL/GenBank/DDBJ whole genome shotgun (WGS) entry which is preliminary data.</text>
</comment>
<proteinExistence type="predicted"/>
<dbReference type="PROSITE" id="PS51253">
    <property type="entry name" value="HTH_CENPB"/>
    <property type="match status" value="1"/>
</dbReference>
<dbReference type="Proteomes" id="UP001295794">
    <property type="component" value="Unassembled WGS sequence"/>
</dbReference>
<gene>
    <name evidence="4" type="ORF">MYCIT1_LOCUS12599</name>
</gene>
<evidence type="ECO:0000259" key="3">
    <source>
        <dbReference type="PROSITE" id="PS51253"/>
    </source>
</evidence>
<dbReference type="SUPFAM" id="SSF54160">
    <property type="entry name" value="Chromo domain-like"/>
    <property type="match status" value="1"/>
</dbReference>
<dbReference type="InterPro" id="IPR004875">
    <property type="entry name" value="DDE_SF_endonuclease_dom"/>
</dbReference>
<dbReference type="PANTHER" id="PTHR19303:SF74">
    <property type="entry name" value="POGO TRANSPOSABLE ELEMENT WITH KRAB DOMAIN"/>
    <property type="match status" value="1"/>
</dbReference>
<dbReference type="InterPro" id="IPR006600">
    <property type="entry name" value="HTH_CenpB_DNA-bd_dom"/>
</dbReference>
<dbReference type="CDD" id="cd00024">
    <property type="entry name" value="CD_CSD"/>
    <property type="match status" value="1"/>
</dbReference>
<evidence type="ECO:0000313" key="4">
    <source>
        <dbReference type="EMBL" id="CAK5269112.1"/>
    </source>
</evidence>
<keyword evidence="5" id="KW-1185">Reference proteome</keyword>
<evidence type="ECO:0000256" key="2">
    <source>
        <dbReference type="SAM" id="MobiDB-lite"/>
    </source>
</evidence>
<name>A0AAD2JYL7_9AGAR</name>
<accession>A0AAD2JYL7</accession>
<organism evidence="4 5">
    <name type="scientific">Mycena citricolor</name>
    <dbReference type="NCBI Taxonomy" id="2018698"/>
    <lineage>
        <taxon>Eukaryota</taxon>
        <taxon>Fungi</taxon>
        <taxon>Dikarya</taxon>
        <taxon>Basidiomycota</taxon>
        <taxon>Agaricomycotina</taxon>
        <taxon>Agaricomycetes</taxon>
        <taxon>Agaricomycetidae</taxon>
        <taxon>Agaricales</taxon>
        <taxon>Marasmiineae</taxon>
        <taxon>Mycenaceae</taxon>
        <taxon>Mycena</taxon>
    </lineage>
</organism>
<sequence>MATTAIDSELDLDDSLDETAVELVTDADLRELPLYERQNLAIAAINRGLSKRKACTFYRVSRTTVSARMEGVPTREESHAKERALSAATEEVFVEFIKVLGHRGIPLTVDTITAYACRMVGKELGKTWGRRFMERHRDLKIKASSMLEECRAMSLNPTVVRQFFVMLESVIKEYEIQPKNMYNMDEKGIQLGMAGRITVVVDRDQRGVQTIANGNRELVTILECLCADGDALAPSFVFQGQRRDNRWGKNNPCNASISVSKNGWTDQELGSLWMRKDFHPQTAARLDSPNDYRLLLLDGHNSHCHYDFVSFAKDHKIIIICLPSHTTHALQPCDVGVFGPLATYWKRQVIKQTTAGVVIDKYNLIENYHEARKLAFKKTTIINAFRKCGIHPLNESAVPQKLFAPSKNYTTKDQPVLEVQRSHLLAPVESNMPVGAPGDAAINASAPIESTPSTNEVEMAADTLSTVSASVSTTICPDSPSNSSSNTPPAATTADTQQHISLLSGDVQPLPLYKIVVPAKLLGNASRAALVSQNEQLRGLLDEASAELERGYAHMVLMNTEHQRVRQQLYGKKKERRAYNTGAPRLMTGDEMLEALLLDEQKKAMGEIHQAMKKKLADIRKSIAVFEKESKAASKAMEKAKKAAEKASKAAQQVQGSRGRGRGRGRGGVARGRARGRAPNGGCGRGPNQQNDDDEGEEESEDDTSEESDESDGQSSDSHDSHASPAALEDLDKTPPLAEQEPLLDKEEPPLGGEEPLSVFAAISRSILDGAEVDPNETEIVHINGHRWLQRKHLEFMVVWKDGDITWEPLETVDEVTAMDEYLEMHELEDPLKLSRRKFLKDTQLKVTDE</sequence>
<reference evidence="4" key="1">
    <citation type="submission" date="2023-11" db="EMBL/GenBank/DDBJ databases">
        <authorList>
            <person name="De Vega J J."/>
            <person name="De Vega J J."/>
        </authorList>
    </citation>
    <scope>NUCLEOTIDE SEQUENCE</scope>
</reference>
<dbReference type="InterPro" id="IPR016197">
    <property type="entry name" value="Chromo-like_dom_sf"/>
</dbReference>
<feature type="compositionally biased region" description="Basic and acidic residues" evidence="2">
    <location>
        <begin position="637"/>
        <end position="648"/>
    </location>
</feature>
<dbReference type="AlphaFoldDB" id="A0AAD2JYL7"/>
<feature type="region of interest" description="Disordered" evidence="2">
    <location>
        <begin position="471"/>
        <end position="497"/>
    </location>
</feature>
<keyword evidence="1" id="KW-0238">DNA-binding</keyword>
<dbReference type="InterPro" id="IPR050863">
    <property type="entry name" value="CenT-Element_Derived"/>
</dbReference>
<dbReference type="GO" id="GO:0003677">
    <property type="term" value="F:DNA binding"/>
    <property type="evidence" value="ECO:0007669"/>
    <property type="project" value="UniProtKB-KW"/>
</dbReference>
<feature type="compositionally biased region" description="Low complexity" evidence="2">
    <location>
        <begin position="471"/>
        <end position="496"/>
    </location>
</feature>
<dbReference type="EMBL" id="CAVNYO010000138">
    <property type="protein sequence ID" value="CAK5269112.1"/>
    <property type="molecule type" value="Genomic_DNA"/>
</dbReference>
<evidence type="ECO:0000256" key="1">
    <source>
        <dbReference type="ARBA" id="ARBA00023125"/>
    </source>
</evidence>
<dbReference type="GO" id="GO:0005634">
    <property type="term" value="C:nucleus"/>
    <property type="evidence" value="ECO:0007669"/>
    <property type="project" value="TreeGrafter"/>
</dbReference>
<dbReference type="PANTHER" id="PTHR19303">
    <property type="entry name" value="TRANSPOSON"/>
    <property type="match status" value="1"/>
</dbReference>
<feature type="compositionally biased region" description="Acidic residues" evidence="2">
    <location>
        <begin position="691"/>
        <end position="712"/>
    </location>
</feature>
<dbReference type="Pfam" id="PF03184">
    <property type="entry name" value="DDE_1"/>
    <property type="match status" value="1"/>
</dbReference>
<feature type="domain" description="HTH CENPB-type" evidence="3">
    <location>
        <begin position="77"/>
        <end position="142"/>
    </location>
</feature>
<protein>
    <recommendedName>
        <fullName evidence="3">HTH CENPB-type domain-containing protein</fullName>
    </recommendedName>
</protein>